<dbReference type="SUPFAM" id="SSF52009">
    <property type="entry name" value="Phosphohistidine domain"/>
    <property type="match status" value="1"/>
</dbReference>
<dbReference type="NCBIfam" id="NF004491">
    <property type="entry name" value="PRK05826.1"/>
    <property type="match status" value="1"/>
</dbReference>
<evidence type="ECO:0000256" key="5">
    <source>
        <dbReference type="ARBA" id="ARBA00008663"/>
    </source>
</evidence>
<dbReference type="InterPro" id="IPR001697">
    <property type="entry name" value="Pyr_Knase"/>
</dbReference>
<organism evidence="21 22">
    <name type="scientific">Pyramidobacter porci</name>
    <dbReference type="NCBI Taxonomy" id="2605789"/>
    <lineage>
        <taxon>Bacteria</taxon>
        <taxon>Thermotogati</taxon>
        <taxon>Synergistota</taxon>
        <taxon>Synergistia</taxon>
        <taxon>Synergistales</taxon>
        <taxon>Dethiosulfovibrionaceae</taxon>
        <taxon>Pyramidobacter</taxon>
    </lineage>
</organism>
<keyword evidence="9" id="KW-0547">Nucleotide-binding</keyword>
<keyword evidence="22" id="KW-1185">Reference proteome</keyword>
<keyword evidence="11" id="KW-0067">ATP-binding</keyword>
<dbReference type="NCBIfam" id="NF004978">
    <property type="entry name" value="PRK06354.1"/>
    <property type="match status" value="1"/>
</dbReference>
<feature type="domain" description="Pyruvate kinase barrel" evidence="18">
    <location>
        <begin position="3"/>
        <end position="325"/>
    </location>
</feature>
<dbReference type="GO" id="GO:0030955">
    <property type="term" value="F:potassium ion binding"/>
    <property type="evidence" value="ECO:0007669"/>
    <property type="project" value="UniProtKB-UniRule"/>
</dbReference>
<evidence type="ECO:0000256" key="9">
    <source>
        <dbReference type="ARBA" id="ARBA00022741"/>
    </source>
</evidence>
<evidence type="ECO:0000256" key="16">
    <source>
        <dbReference type="NCBIfam" id="TIGR01064"/>
    </source>
</evidence>
<dbReference type="Gene3D" id="3.20.20.60">
    <property type="entry name" value="Phosphoenolpyruvate-binding domains"/>
    <property type="match status" value="1"/>
</dbReference>
<dbReference type="InterPro" id="IPR015813">
    <property type="entry name" value="Pyrv/PenolPyrv_kinase-like_dom"/>
</dbReference>
<evidence type="ECO:0000256" key="14">
    <source>
        <dbReference type="ARBA" id="ARBA00023152"/>
    </source>
</evidence>
<dbReference type="InterPro" id="IPR036918">
    <property type="entry name" value="Pyrv_Knase_C_sf"/>
</dbReference>
<dbReference type="InterPro" id="IPR015793">
    <property type="entry name" value="Pyrv_Knase_brl"/>
</dbReference>
<dbReference type="Pfam" id="PF00391">
    <property type="entry name" value="PEP-utilizers"/>
    <property type="match status" value="1"/>
</dbReference>
<keyword evidence="14 17" id="KW-0324">Glycolysis</keyword>
<dbReference type="PRINTS" id="PR01050">
    <property type="entry name" value="PYRUVTKNASE"/>
</dbReference>
<dbReference type="Proteomes" id="UP000473699">
    <property type="component" value="Unassembled WGS sequence"/>
</dbReference>
<evidence type="ECO:0000256" key="2">
    <source>
        <dbReference type="ARBA" id="ARBA00001958"/>
    </source>
</evidence>
<comment type="cofactor">
    <cofactor evidence="1">
        <name>Mg(2+)</name>
        <dbReference type="ChEBI" id="CHEBI:18420"/>
    </cofactor>
</comment>
<dbReference type="SUPFAM" id="SSF50800">
    <property type="entry name" value="PK beta-barrel domain-like"/>
    <property type="match status" value="1"/>
</dbReference>
<comment type="caution">
    <text evidence="21">The sequence shown here is derived from an EMBL/GenBank/DDBJ whole genome shotgun (WGS) entry which is preliminary data.</text>
</comment>
<evidence type="ECO:0000256" key="17">
    <source>
        <dbReference type="RuleBase" id="RU000504"/>
    </source>
</evidence>
<dbReference type="GO" id="GO:0005524">
    <property type="term" value="F:ATP binding"/>
    <property type="evidence" value="ECO:0007669"/>
    <property type="project" value="UniProtKB-KW"/>
</dbReference>
<evidence type="ECO:0000256" key="7">
    <source>
        <dbReference type="ARBA" id="ARBA00022679"/>
    </source>
</evidence>
<dbReference type="Pfam" id="PF00224">
    <property type="entry name" value="PK"/>
    <property type="match status" value="1"/>
</dbReference>
<evidence type="ECO:0000256" key="8">
    <source>
        <dbReference type="ARBA" id="ARBA00022723"/>
    </source>
</evidence>
<evidence type="ECO:0000256" key="6">
    <source>
        <dbReference type="ARBA" id="ARBA00012142"/>
    </source>
</evidence>
<comment type="pathway">
    <text evidence="3 17">Carbohydrate degradation; glycolysis; pyruvate from D-glyceraldehyde 3-phosphate: step 5/5.</text>
</comment>
<keyword evidence="13" id="KW-0630">Potassium</keyword>
<keyword evidence="8" id="KW-0479">Metal-binding</keyword>
<evidence type="ECO:0000256" key="1">
    <source>
        <dbReference type="ARBA" id="ARBA00001946"/>
    </source>
</evidence>
<dbReference type="Pfam" id="PF02887">
    <property type="entry name" value="PK_C"/>
    <property type="match status" value="1"/>
</dbReference>
<dbReference type="RefSeq" id="WP_154529207.1">
    <property type="nucleotide sequence ID" value="NZ_VUNH01000009.1"/>
</dbReference>
<keyword evidence="12 17" id="KW-0460">Magnesium</keyword>
<dbReference type="Gene3D" id="2.40.33.10">
    <property type="entry name" value="PK beta-barrel domain-like"/>
    <property type="match status" value="1"/>
</dbReference>
<evidence type="ECO:0000256" key="13">
    <source>
        <dbReference type="ARBA" id="ARBA00022958"/>
    </source>
</evidence>
<name>A0A6L5YET3_9BACT</name>
<dbReference type="Gene3D" id="3.40.1380.20">
    <property type="entry name" value="Pyruvate kinase, C-terminal domain"/>
    <property type="match status" value="1"/>
</dbReference>
<dbReference type="InterPro" id="IPR036637">
    <property type="entry name" value="Phosphohistidine_dom_sf"/>
</dbReference>
<dbReference type="InterPro" id="IPR015806">
    <property type="entry name" value="Pyrv_Knase_insert_dom_sf"/>
</dbReference>
<dbReference type="InterPro" id="IPR008279">
    <property type="entry name" value="PEP-util_enz_mobile_dom"/>
</dbReference>
<evidence type="ECO:0000256" key="3">
    <source>
        <dbReference type="ARBA" id="ARBA00004997"/>
    </source>
</evidence>
<comment type="similarity">
    <text evidence="4">In the C-terminal section; belongs to the PEP-utilizing enzyme family.</text>
</comment>
<dbReference type="UniPathway" id="UPA00109">
    <property type="reaction ID" value="UER00188"/>
</dbReference>
<dbReference type="PANTHER" id="PTHR11817">
    <property type="entry name" value="PYRUVATE KINASE"/>
    <property type="match status" value="1"/>
</dbReference>
<dbReference type="InterPro" id="IPR011037">
    <property type="entry name" value="Pyrv_Knase-like_insert_dom_sf"/>
</dbReference>
<dbReference type="Gene3D" id="3.50.30.10">
    <property type="entry name" value="Phosphohistidine domain"/>
    <property type="match status" value="1"/>
</dbReference>
<evidence type="ECO:0000313" key="22">
    <source>
        <dbReference type="Proteomes" id="UP000473699"/>
    </source>
</evidence>
<dbReference type="InterPro" id="IPR040442">
    <property type="entry name" value="Pyrv_kinase-like_dom_sf"/>
</dbReference>
<evidence type="ECO:0000256" key="11">
    <source>
        <dbReference type="ARBA" id="ARBA00022840"/>
    </source>
</evidence>
<evidence type="ECO:0000256" key="4">
    <source>
        <dbReference type="ARBA" id="ARBA00006237"/>
    </source>
</evidence>
<keyword evidence="7 17" id="KW-0808">Transferase</keyword>
<evidence type="ECO:0000259" key="20">
    <source>
        <dbReference type="Pfam" id="PF02887"/>
    </source>
</evidence>
<dbReference type="SUPFAM" id="SSF52935">
    <property type="entry name" value="PK C-terminal domain-like"/>
    <property type="match status" value="1"/>
</dbReference>
<reference evidence="21 22" key="1">
    <citation type="submission" date="2019-08" db="EMBL/GenBank/DDBJ databases">
        <title>In-depth cultivation of the pig gut microbiome towards novel bacterial diversity and tailored functional studies.</title>
        <authorList>
            <person name="Wylensek D."/>
            <person name="Hitch T.C.A."/>
            <person name="Clavel T."/>
        </authorList>
    </citation>
    <scope>NUCLEOTIDE SEQUENCE [LARGE SCALE GENOMIC DNA]</scope>
    <source>
        <strain evidence="21 22">SM-530-WT-4B</strain>
    </source>
</reference>
<evidence type="ECO:0000256" key="15">
    <source>
        <dbReference type="ARBA" id="ARBA00023317"/>
    </source>
</evidence>
<keyword evidence="15 21" id="KW-0670">Pyruvate</keyword>
<dbReference type="FunFam" id="2.40.33.10:FF:000001">
    <property type="entry name" value="Pyruvate kinase"/>
    <property type="match status" value="1"/>
</dbReference>
<evidence type="ECO:0000256" key="12">
    <source>
        <dbReference type="ARBA" id="ARBA00022842"/>
    </source>
</evidence>
<feature type="domain" description="PEP-utilising enzyme mobile" evidence="19">
    <location>
        <begin position="503"/>
        <end position="574"/>
    </location>
</feature>
<accession>A0A6L5YET3</accession>
<dbReference type="GO" id="GO:0004743">
    <property type="term" value="F:pyruvate kinase activity"/>
    <property type="evidence" value="ECO:0007669"/>
    <property type="project" value="UniProtKB-UniRule"/>
</dbReference>
<feature type="domain" description="Pyruvate kinase C-terminal" evidence="20">
    <location>
        <begin position="359"/>
        <end position="469"/>
    </location>
</feature>
<comment type="catalytic activity">
    <reaction evidence="17">
        <text>pyruvate + ATP = phosphoenolpyruvate + ADP + H(+)</text>
        <dbReference type="Rhea" id="RHEA:18157"/>
        <dbReference type="ChEBI" id="CHEBI:15361"/>
        <dbReference type="ChEBI" id="CHEBI:15378"/>
        <dbReference type="ChEBI" id="CHEBI:30616"/>
        <dbReference type="ChEBI" id="CHEBI:58702"/>
        <dbReference type="ChEBI" id="CHEBI:456216"/>
        <dbReference type="EC" id="2.7.1.40"/>
    </reaction>
</comment>
<dbReference type="SUPFAM" id="SSF51621">
    <property type="entry name" value="Phosphoenolpyruvate/pyruvate domain"/>
    <property type="match status" value="1"/>
</dbReference>
<comment type="cofactor">
    <cofactor evidence="2">
        <name>K(+)</name>
        <dbReference type="ChEBI" id="CHEBI:29103"/>
    </cofactor>
</comment>
<dbReference type="FunFam" id="3.20.20.60:FF:000025">
    <property type="entry name" value="Pyruvate kinase"/>
    <property type="match status" value="1"/>
</dbReference>
<evidence type="ECO:0000259" key="18">
    <source>
        <dbReference type="Pfam" id="PF00224"/>
    </source>
</evidence>
<evidence type="ECO:0000256" key="10">
    <source>
        <dbReference type="ARBA" id="ARBA00022777"/>
    </source>
</evidence>
<dbReference type="GO" id="GO:0000287">
    <property type="term" value="F:magnesium ion binding"/>
    <property type="evidence" value="ECO:0007669"/>
    <property type="project" value="UniProtKB-UniRule"/>
</dbReference>
<keyword evidence="10 17" id="KW-0418">Kinase</keyword>
<dbReference type="GO" id="GO:0016301">
    <property type="term" value="F:kinase activity"/>
    <property type="evidence" value="ECO:0007669"/>
    <property type="project" value="UniProtKB-KW"/>
</dbReference>
<dbReference type="EMBL" id="VUNH01000009">
    <property type="protein sequence ID" value="MST56122.1"/>
    <property type="molecule type" value="Genomic_DNA"/>
</dbReference>
<dbReference type="NCBIfam" id="TIGR01064">
    <property type="entry name" value="pyruv_kin"/>
    <property type="match status" value="1"/>
</dbReference>
<dbReference type="InterPro" id="IPR015795">
    <property type="entry name" value="Pyrv_Knase_C"/>
</dbReference>
<protein>
    <recommendedName>
        <fullName evidence="6 16">Pyruvate kinase</fullName>
        <ecNumber evidence="6 16">2.7.1.40</ecNumber>
    </recommendedName>
</protein>
<comment type="similarity">
    <text evidence="5 17">Belongs to the pyruvate kinase family.</text>
</comment>
<dbReference type="EC" id="2.7.1.40" evidence="6 16"/>
<gene>
    <name evidence="21" type="primary">pyk</name>
    <name evidence="21" type="ORF">FYJ74_08775</name>
</gene>
<evidence type="ECO:0000313" key="21">
    <source>
        <dbReference type="EMBL" id="MST56122.1"/>
    </source>
</evidence>
<dbReference type="AlphaFoldDB" id="A0A6L5YET3"/>
<sequence>MEHKVKIVCTLGPASLNRETLGGIVDAGMNVARLNFSHGTHESHLEALHLVRNVAAEKKTSVAVMLDTKGPEIRTTLLENDQPVALQQGQLFELRPDDGSRGCDKWVCMTHPTLARECAVGQDVFIDDGTIHLKIIEIRKDVLVCRVIVGGLLSNRKGINVPAAEISLPTLSDKDREDILWGVENDVDFIAVSFVRNRDDVLAVRRVVEEAGGDIKLIAKIESRKAVERLDEIADVVDGMMVARGDLGVEIPTEDVPLVQKQIIDICRSRGKLTIVATQMLDSMIRNPRPTRAEANDVANAVLDGADAVMLSGESAAGKYPVRAVETMARIVQRAEEGLIRWQRPCAVPTLEDSVPDGVSMAAVELARKLRARAIVSLTRSGSTATMVSKYRPECPILAVTPSEKSCREMCLYWGVFPVMCPEGGTEEQTIKDAVQTVMQRGYAEEGDMLVITAGMPLGVSGTTNMLRVYTIGQIVARGLPVLPGVVTGRVLVVKKGEDLVGIQNGDVLVTGSMTKDYVKYLDKVSAVVTEEGGLTSHAAIVSLELGLPCIVGARGAVESLRTGMVVTVDTKAGLVYKGVVNTGAHAGA</sequence>
<proteinExistence type="inferred from homology"/>
<evidence type="ECO:0000259" key="19">
    <source>
        <dbReference type="Pfam" id="PF00391"/>
    </source>
</evidence>